<dbReference type="PANTHER" id="PTHR31088">
    <property type="entry name" value="MEMBRANE-ASSOCIATED PROTEIN VIPP1, CHLOROPLASTIC"/>
    <property type="match status" value="1"/>
</dbReference>
<evidence type="ECO:0000256" key="2">
    <source>
        <dbReference type="SAM" id="Coils"/>
    </source>
</evidence>
<dbReference type="OrthoDB" id="9779630at2"/>
<dbReference type="EMBL" id="AP018227">
    <property type="protein sequence ID" value="BAY85001.1"/>
    <property type="molecule type" value="Genomic_DNA"/>
</dbReference>
<evidence type="ECO:0000313" key="3">
    <source>
        <dbReference type="EMBL" id="BAY85001.1"/>
    </source>
</evidence>
<dbReference type="InterPro" id="IPR007157">
    <property type="entry name" value="PspA_VIPP1"/>
</dbReference>
<dbReference type="AlphaFoldDB" id="A0A1Z4LV15"/>
<feature type="coiled-coil region" evidence="2">
    <location>
        <begin position="108"/>
        <end position="142"/>
    </location>
</feature>
<evidence type="ECO:0000256" key="1">
    <source>
        <dbReference type="ARBA" id="ARBA00043985"/>
    </source>
</evidence>
<gene>
    <name evidence="3" type="ORF">NIES267_44990</name>
</gene>
<protein>
    <submittedName>
        <fullName evidence="3">Phage shock protein A, PspA</fullName>
    </submittedName>
</protein>
<reference evidence="3 4" key="1">
    <citation type="submission" date="2017-06" db="EMBL/GenBank/DDBJ databases">
        <title>Genome sequencing of cyanobaciteial culture collection at National Institute for Environmental Studies (NIES).</title>
        <authorList>
            <person name="Hirose Y."/>
            <person name="Shimura Y."/>
            <person name="Fujisawa T."/>
            <person name="Nakamura Y."/>
            <person name="Kawachi M."/>
        </authorList>
    </citation>
    <scope>NUCLEOTIDE SEQUENCE [LARGE SCALE GENOMIC DNA]</scope>
    <source>
        <strain evidence="3 4">NIES-267</strain>
    </source>
</reference>
<name>A0A1Z4LV15_9CYAN</name>
<dbReference type="Proteomes" id="UP000218418">
    <property type="component" value="Chromosome"/>
</dbReference>
<dbReference type="PANTHER" id="PTHR31088:SF6">
    <property type="entry name" value="PHAGE SHOCK PROTEIN A"/>
    <property type="match status" value="1"/>
</dbReference>
<organism evidence="3 4">
    <name type="scientific">Calothrix parasitica NIES-267</name>
    <dbReference type="NCBI Taxonomy" id="1973488"/>
    <lineage>
        <taxon>Bacteria</taxon>
        <taxon>Bacillati</taxon>
        <taxon>Cyanobacteriota</taxon>
        <taxon>Cyanophyceae</taxon>
        <taxon>Nostocales</taxon>
        <taxon>Calotrichaceae</taxon>
        <taxon>Calothrix</taxon>
    </lineage>
</organism>
<keyword evidence="2" id="KW-0175">Coiled coil</keyword>
<keyword evidence="4" id="KW-1185">Reference proteome</keyword>
<comment type="similarity">
    <text evidence="1">Belongs to the PspA/Vipp/IM30 family.</text>
</comment>
<accession>A0A1Z4LV15</accession>
<dbReference type="Pfam" id="PF04012">
    <property type="entry name" value="PspA_IM30"/>
    <property type="match status" value="1"/>
</dbReference>
<sequence>MGLIERIVRLFRANVNSWTAQREDPEKILEQAVYEMQENLVQMRQGVAQAIATQKRTERQAAQAKTTADEWYRRADLALKQGNEALAREALTKRKAYQQTATAAYEQIGQQKTLVAKLKKDMQALESKISEAKTKKDMYIARARSAEASLRLQEMLGEVGDTSSLKAFEKMEDKLVELEAKQEVIAISGTDELEDKFASLSEGDDVDAELSAMKAQLTDSTQKNQQPPG</sequence>
<proteinExistence type="inferred from homology"/>
<evidence type="ECO:0000313" key="4">
    <source>
        <dbReference type="Proteomes" id="UP000218418"/>
    </source>
</evidence>